<feature type="non-terminal residue" evidence="2">
    <location>
        <position position="465"/>
    </location>
</feature>
<keyword evidence="3" id="KW-1185">Reference proteome</keyword>
<evidence type="ECO:0000313" key="3">
    <source>
        <dbReference type="Proteomes" id="UP000092555"/>
    </source>
</evidence>
<dbReference type="STRING" id="869754.A0A1A0HHC3"/>
<dbReference type="GO" id="GO:0005934">
    <property type="term" value="C:cellular bud tip"/>
    <property type="evidence" value="ECO:0007669"/>
    <property type="project" value="TreeGrafter"/>
</dbReference>
<dbReference type="GO" id="GO:0005935">
    <property type="term" value="C:cellular bud neck"/>
    <property type="evidence" value="ECO:0007669"/>
    <property type="project" value="TreeGrafter"/>
</dbReference>
<evidence type="ECO:0000313" key="2">
    <source>
        <dbReference type="EMBL" id="OBA23400.1"/>
    </source>
</evidence>
<accession>A0A1A0HHC3</accession>
<dbReference type="InterPro" id="IPR037508">
    <property type="entry name" value="Msb1/Mug8"/>
</dbReference>
<dbReference type="PANTHER" id="PTHR28093:SF1">
    <property type="entry name" value="MORPHOGENESIS-RELATED PROTEIN MSB1"/>
    <property type="match status" value="1"/>
</dbReference>
<gene>
    <name evidence="2" type="ORF">METBIDRAFT_36168</name>
</gene>
<sequence length="465" mass="53012">MAKDYDLDLPVLPAMHERNHQLISDSQLTRRKLQGLLHIMTAELKARGTKTPHIFLPFRSRVDDTKLNLLLRRIFPGGVMVDTSQKAIVRTILNDFDEFTLICGLKYLWCRLPNSEIIGWPVYLEFKRKEHEAGYPKDAFLTIMPKCLLSSSHASIVYDFLDLMISIASNSQYNHLNGRKVAKMASIWAFRSRPSSTSAFYDATLISERDFLDGLEAWKQMCNGLFHLLLSFLRAMLPDTEADTLNLPKTLQSLLITNSYPPPENSNSVKSVITIPCVSVRSTRKSKDPYELISKVRRSLSFDKKDFFLSIENFTILKNIFQKPSTADIVSTFSEESRRVISRLTADPIPSEFGLYPGWAQESLDLEEPDIPLYSEVRITSVTLQDYFIWTWLSSLGSDQTSNIKSIFGRSIVVEAGLRGFQKWMVLSETTIQPEEYISIFKSPKKDVFADSPKKCPLPPTPKQS</sequence>
<dbReference type="PANTHER" id="PTHR28093">
    <property type="entry name" value="MORPHOGENESIS-RELATED PROTEIN MSB1"/>
    <property type="match status" value="1"/>
</dbReference>
<protein>
    <submittedName>
        <fullName evidence="2">DUF1708-domain-containing protein</fullName>
    </submittedName>
</protein>
<dbReference type="Pfam" id="PF08101">
    <property type="entry name" value="Msb1-Mug8_dom"/>
    <property type="match status" value="1"/>
</dbReference>
<dbReference type="GeneID" id="30029675"/>
<name>A0A1A0HHC3_9ASCO</name>
<comment type="caution">
    <text evidence="2">The sequence shown here is derived from an EMBL/GenBank/DDBJ whole genome shotgun (WGS) entry which is preliminary data.</text>
</comment>
<dbReference type="InterPro" id="IPR012965">
    <property type="entry name" value="Msb1/Mug8_dom"/>
</dbReference>
<reference evidence="2 3" key="1">
    <citation type="submission" date="2016-05" db="EMBL/GenBank/DDBJ databases">
        <title>Comparative genomics of biotechnologically important yeasts.</title>
        <authorList>
            <consortium name="DOE Joint Genome Institute"/>
            <person name="Riley R."/>
            <person name="Haridas S."/>
            <person name="Wolfe K.H."/>
            <person name="Lopes M.R."/>
            <person name="Hittinger C.T."/>
            <person name="Goker M."/>
            <person name="Salamov A."/>
            <person name="Wisecaver J."/>
            <person name="Long T.M."/>
            <person name="Aerts A.L."/>
            <person name="Barry K."/>
            <person name="Choi C."/>
            <person name="Clum A."/>
            <person name="Coughlan A.Y."/>
            <person name="Deshpande S."/>
            <person name="Douglass A.P."/>
            <person name="Hanson S.J."/>
            <person name="Klenk H.-P."/>
            <person name="LaButti K."/>
            <person name="Lapidus A."/>
            <person name="Lindquist E."/>
            <person name="Lipzen A."/>
            <person name="Meier-kolthoff J.P."/>
            <person name="Ohm R.A."/>
            <person name="Otillar R.P."/>
            <person name="Pangilinan J."/>
            <person name="Peng Y."/>
            <person name="Rokas A."/>
            <person name="Rosa C.A."/>
            <person name="Scheuner C."/>
            <person name="Sibirny A.A."/>
            <person name="Slot J.C."/>
            <person name="Stielow J.B."/>
            <person name="Sun H."/>
            <person name="Kurtzman C.P."/>
            <person name="Blackwell M."/>
            <person name="Grigoriev I.V."/>
            <person name="Jeffries T.W."/>
        </authorList>
    </citation>
    <scope>NUCLEOTIDE SEQUENCE [LARGE SCALE GENOMIC DNA]</scope>
    <source>
        <strain evidence="2 3">NRRL YB-4993</strain>
    </source>
</reference>
<feature type="domain" description="Meiotically up-regulated protein Msb1/Mug8" evidence="1">
    <location>
        <begin position="28"/>
        <end position="429"/>
    </location>
</feature>
<dbReference type="AlphaFoldDB" id="A0A1A0HHC3"/>
<dbReference type="CDD" id="cd04401">
    <property type="entry name" value="RhoGAP_fMSB1"/>
    <property type="match status" value="1"/>
</dbReference>
<organism evidence="2 3">
    <name type="scientific">Metschnikowia bicuspidata var. bicuspidata NRRL YB-4993</name>
    <dbReference type="NCBI Taxonomy" id="869754"/>
    <lineage>
        <taxon>Eukaryota</taxon>
        <taxon>Fungi</taxon>
        <taxon>Dikarya</taxon>
        <taxon>Ascomycota</taxon>
        <taxon>Saccharomycotina</taxon>
        <taxon>Pichiomycetes</taxon>
        <taxon>Metschnikowiaceae</taxon>
        <taxon>Metschnikowia</taxon>
    </lineage>
</organism>
<dbReference type="EMBL" id="LXTC01000001">
    <property type="protein sequence ID" value="OBA23400.1"/>
    <property type="molecule type" value="Genomic_DNA"/>
</dbReference>
<evidence type="ECO:0000259" key="1">
    <source>
        <dbReference type="Pfam" id="PF08101"/>
    </source>
</evidence>
<proteinExistence type="predicted"/>
<dbReference type="OrthoDB" id="3362494at2759"/>
<dbReference type="Proteomes" id="UP000092555">
    <property type="component" value="Unassembled WGS sequence"/>
</dbReference>
<dbReference type="RefSeq" id="XP_018713881.1">
    <property type="nucleotide sequence ID" value="XM_018856699.1"/>
</dbReference>